<feature type="transmembrane region" description="Helical" evidence="2">
    <location>
        <begin position="69"/>
        <end position="87"/>
    </location>
</feature>
<organism evidence="3 4">
    <name type="scientific">Bombiscardovia apis</name>
    <dbReference type="NCBI Taxonomy" id="2932182"/>
    <lineage>
        <taxon>Bacteria</taxon>
        <taxon>Bacillati</taxon>
        <taxon>Actinomycetota</taxon>
        <taxon>Actinomycetes</taxon>
        <taxon>Bifidobacteriales</taxon>
        <taxon>Bifidobacteriaceae</taxon>
        <taxon>Bombiscardovia</taxon>
    </lineage>
</organism>
<evidence type="ECO:0000256" key="2">
    <source>
        <dbReference type="SAM" id="Phobius"/>
    </source>
</evidence>
<evidence type="ECO:0000313" key="4">
    <source>
        <dbReference type="Proteomes" id="UP001321748"/>
    </source>
</evidence>
<reference evidence="3 4" key="1">
    <citation type="journal article" date="2023" name="Microbiol. Spectr.">
        <title>Symbiosis of Carpenter Bees with Uncharacterized Lactic Acid Bacteria Showing NAD Auxotrophy.</title>
        <authorList>
            <person name="Kawasaki S."/>
            <person name="Ozawa K."/>
            <person name="Mori T."/>
            <person name="Yamamoto A."/>
            <person name="Ito M."/>
            <person name="Ohkuma M."/>
            <person name="Sakamoto M."/>
            <person name="Matsutani M."/>
        </authorList>
    </citation>
    <scope>NUCLEOTIDE SEQUENCE [LARGE SCALE GENOMIC DNA]</scope>
    <source>
        <strain evidence="3 4">KimH</strain>
    </source>
</reference>
<evidence type="ECO:0000313" key="3">
    <source>
        <dbReference type="EMBL" id="BDR54680.1"/>
    </source>
</evidence>
<accession>A0ABM8BCQ7</accession>
<feature type="compositionally biased region" description="Basic residues" evidence="1">
    <location>
        <begin position="1"/>
        <end position="12"/>
    </location>
</feature>
<keyword evidence="2" id="KW-1133">Transmembrane helix</keyword>
<dbReference type="Proteomes" id="UP001321748">
    <property type="component" value="Chromosome"/>
</dbReference>
<sequence>MTPVARHAHGPHTSHQTHEPNEPDDQSQVRGHTSAVSERNEGRPIAEWIVAIVVALAAVLAAMGFTGVGIGLFALVSFCLAGLRLVLKERSPWKVRSVGFDFVVCLGLGIGLVVTYLSILFIL</sequence>
<proteinExistence type="predicted"/>
<evidence type="ECO:0008006" key="5">
    <source>
        <dbReference type="Google" id="ProtNLM"/>
    </source>
</evidence>
<feature type="compositionally biased region" description="Polar residues" evidence="1">
    <location>
        <begin position="26"/>
        <end position="37"/>
    </location>
</feature>
<feature type="region of interest" description="Disordered" evidence="1">
    <location>
        <begin position="1"/>
        <end position="39"/>
    </location>
</feature>
<dbReference type="EMBL" id="AP026800">
    <property type="protein sequence ID" value="BDR54680.1"/>
    <property type="molecule type" value="Genomic_DNA"/>
</dbReference>
<feature type="transmembrane region" description="Helical" evidence="2">
    <location>
        <begin position="45"/>
        <end position="63"/>
    </location>
</feature>
<gene>
    <name evidence="3" type="ORF">KIMH_07910</name>
</gene>
<keyword evidence="2" id="KW-0812">Transmembrane</keyword>
<keyword evidence="2" id="KW-0472">Membrane</keyword>
<keyword evidence="4" id="KW-1185">Reference proteome</keyword>
<dbReference type="RefSeq" id="WP_317642203.1">
    <property type="nucleotide sequence ID" value="NZ_AP026800.1"/>
</dbReference>
<evidence type="ECO:0000256" key="1">
    <source>
        <dbReference type="SAM" id="MobiDB-lite"/>
    </source>
</evidence>
<protein>
    <recommendedName>
        <fullName evidence="5">Rod shape-determining protein RodA</fullName>
    </recommendedName>
</protein>
<name>A0ABM8BCQ7_9BIFI</name>
<feature type="transmembrane region" description="Helical" evidence="2">
    <location>
        <begin position="99"/>
        <end position="122"/>
    </location>
</feature>